<dbReference type="Proteomes" id="UP001595973">
    <property type="component" value="Unassembled WGS sequence"/>
</dbReference>
<protein>
    <submittedName>
        <fullName evidence="1">Uncharacterized protein</fullName>
    </submittedName>
</protein>
<dbReference type="InterPro" id="IPR036069">
    <property type="entry name" value="DUF34/NIF3_sf"/>
</dbReference>
<dbReference type="EMBL" id="JBHSGI010000032">
    <property type="protein sequence ID" value="MFC4671052.1"/>
    <property type="molecule type" value="Genomic_DNA"/>
</dbReference>
<reference evidence="2" key="1">
    <citation type="journal article" date="2019" name="Int. J. Syst. Evol. Microbiol.">
        <title>The Global Catalogue of Microorganisms (GCM) 10K type strain sequencing project: providing services to taxonomists for standard genome sequencing and annotation.</title>
        <authorList>
            <consortium name="The Broad Institute Genomics Platform"/>
            <consortium name="The Broad Institute Genome Sequencing Center for Infectious Disease"/>
            <person name="Wu L."/>
            <person name="Ma J."/>
        </authorList>
    </citation>
    <scope>NUCLEOTIDE SEQUENCE [LARGE SCALE GENOMIC DNA]</scope>
    <source>
        <strain evidence="2">CGMCC 4.7283</strain>
    </source>
</reference>
<organism evidence="1 2">
    <name type="scientific">Seohaeicola nanhaiensis</name>
    <dbReference type="NCBI Taxonomy" id="1387282"/>
    <lineage>
        <taxon>Bacteria</taxon>
        <taxon>Pseudomonadati</taxon>
        <taxon>Pseudomonadota</taxon>
        <taxon>Alphaproteobacteria</taxon>
        <taxon>Rhodobacterales</taxon>
        <taxon>Roseobacteraceae</taxon>
        <taxon>Seohaeicola</taxon>
    </lineage>
</organism>
<keyword evidence="2" id="KW-1185">Reference proteome</keyword>
<evidence type="ECO:0000313" key="1">
    <source>
        <dbReference type="EMBL" id="MFC4671052.1"/>
    </source>
</evidence>
<dbReference type="SUPFAM" id="SSF102705">
    <property type="entry name" value="NIF3 (NGG1p interacting factor 3)-like"/>
    <property type="match status" value="1"/>
</dbReference>
<comment type="caution">
    <text evidence="1">The sequence shown here is derived from an EMBL/GenBank/DDBJ whole genome shotgun (WGS) entry which is preliminary data.</text>
</comment>
<dbReference type="InterPro" id="IPR015867">
    <property type="entry name" value="N-reg_PII/ATP_PRibTrfase_C"/>
</dbReference>
<dbReference type="RefSeq" id="WP_380720958.1">
    <property type="nucleotide sequence ID" value="NZ_JBHSGI010000032.1"/>
</dbReference>
<dbReference type="Gene3D" id="3.30.70.120">
    <property type="match status" value="1"/>
</dbReference>
<gene>
    <name evidence="1" type="ORF">ACFO5X_21060</name>
</gene>
<accession>A0ABV9KLK4</accession>
<sequence>MTLPTFDSPRFRTESGWRVAVQVPQAHAAEILAAVREKSALTWGDYDTVSFESTAGIQRFRSLGTGHNPASDGILEVPCVELSFFLPGSEAEVAGVLEAIYGVHPYEEPVLFAMPAVRSLHIRGMDEDNPNRFWNGPPRDWVIDPKA</sequence>
<evidence type="ECO:0000313" key="2">
    <source>
        <dbReference type="Proteomes" id="UP001595973"/>
    </source>
</evidence>
<name>A0ABV9KLK4_9RHOB</name>
<proteinExistence type="predicted"/>